<dbReference type="EMBL" id="JBHRTB010000010">
    <property type="protein sequence ID" value="MFC3145571.1"/>
    <property type="molecule type" value="Genomic_DNA"/>
</dbReference>
<evidence type="ECO:0000313" key="1">
    <source>
        <dbReference type="EMBL" id="MFC3145571.1"/>
    </source>
</evidence>
<proteinExistence type="predicted"/>
<name>A0ABV7H1H7_9RHOB</name>
<evidence type="ECO:0008006" key="3">
    <source>
        <dbReference type="Google" id="ProtNLM"/>
    </source>
</evidence>
<reference evidence="2" key="1">
    <citation type="journal article" date="2019" name="Int. J. Syst. Evol. Microbiol.">
        <title>The Global Catalogue of Microorganisms (GCM) 10K type strain sequencing project: providing services to taxonomists for standard genome sequencing and annotation.</title>
        <authorList>
            <consortium name="The Broad Institute Genomics Platform"/>
            <consortium name="The Broad Institute Genome Sequencing Center for Infectious Disease"/>
            <person name="Wu L."/>
            <person name="Ma J."/>
        </authorList>
    </citation>
    <scope>NUCLEOTIDE SEQUENCE [LARGE SCALE GENOMIC DNA]</scope>
    <source>
        <strain evidence="2">KCTC 52366</strain>
    </source>
</reference>
<dbReference type="RefSeq" id="WP_275632526.1">
    <property type="nucleotide sequence ID" value="NZ_JARGYD010000003.1"/>
</dbReference>
<gene>
    <name evidence="1" type="ORF">ACFOGP_22810</name>
</gene>
<organism evidence="1 2">
    <name type="scientific">Psychromarinibacter halotolerans</name>
    <dbReference type="NCBI Taxonomy" id="1775175"/>
    <lineage>
        <taxon>Bacteria</taxon>
        <taxon>Pseudomonadati</taxon>
        <taxon>Pseudomonadota</taxon>
        <taxon>Alphaproteobacteria</taxon>
        <taxon>Rhodobacterales</taxon>
        <taxon>Paracoccaceae</taxon>
        <taxon>Psychromarinibacter</taxon>
    </lineage>
</organism>
<accession>A0ABV7H1H7</accession>
<comment type="caution">
    <text evidence="1">The sequence shown here is derived from an EMBL/GenBank/DDBJ whole genome shotgun (WGS) entry which is preliminary data.</text>
</comment>
<keyword evidence="2" id="KW-1185">Reference proteome</keyword>
<dbReference type="Proteomes" id="UP001595632">
    <property type="component" value="Unassembled WGS sequence"/>
</dbReference>
<evidence type="ECO:0000313" key="2">
    <source>
        <dbReference type="Proteomes" id="UP001595632"/>
    </source>
</evidence>
<sequence>MNDILTRKEKPALLIGNGINIHGGDSTSSWVGLLGALSRQQGLRLTADERKEMSNTEFFDILDLAHPREDRSSLQSEFCDLMKGWRHTVHHETITGWAHRHGRPIITVNFDENLSRSKQLELFHPKKGFTDFYPWSSYFSDRRVDDPRSEFAIWHAHGMMKYSRSIRLGLTHYMGSVQRARSWVYNRKNSLREVIKNGGGEWHGSDTWLEVIFFCPIVIFGFTFGKDENFLRWLFLERAKLQKITPEPPKKIWFVVKDDEGSDSRRLFFKRLGVEFVTVPDYPDIYENEAWQS</sequence>
<protein>
    <recommendedName>
        <fullName evidence="3">SIR2-like domain-containing protein</fullName>
    </recommendedName>
</protein>